<reference evidence="1 2" key="1">
    <citation type="journal article" date="2023" name="Microorganisms">
        <title>Thiorhodovibrio frisius and Trv. litoralis spp. nov., Two Novel Members from a Clade of Fastidious Purple Sulfur Bacteria That Exhibit Unique Red-Shifted Light-Harvesting Capabilities.</title>
        <authorList>
            <person name="Methner A."/>
            <person name="Kuzyk S.B."/>
            <person name="Petersen J."/>
            <person name="Bauer S."/>
            <person name="Brinkmann H."/>
            <person name="Sichau K."/>
            <person name="Wanner G."/>
            <person name="Wolf J."/>
            <person name="Neumann-Schaal M."/>
            <person name="Henke P."/>
            <person name="Tank M."/>
            <person name="Sproer C."/>
            <person name="Bunk B."/>
            <person name="Overmann J."/>
        </authorList>
    </citation>
    <scope>NUCLEOTIDE SEQUENCE [LARGE SCALE GENOMIC DNA]</scope>
    <source>
        <strain evidence="1 2">DSM 6702</strain>
    </source>
</reference>
<gene>
    <name evidence="1" type="ORF">Thiowin_02696</name>
</gene>
<dbReference type="RefSeq" id="WP_328983473.1">
    <property type="nucleotide sequence ID" value="NZ_CP121472.1"/>
</dbReference>
<evidence type="ECO:0000313" key="1">
    <source>
        <dbReference type="EMBL" id="WPL17661.1"/>
    </source>
</evidence>
<dbReference type="EMBL" id="CP121472">
    <property type="protein sequence ID" value="WPL17661.1"/>
    <property type="molecule type" value="Genomic_DNA"/>
</dbReference>
<dbReference type="SUPFAM" id="SSF53335">
    <property type="entry name" value="S-adenosyl-L-methionine-dependent methyltransferases"/>
    <property type="match status" value="1"/>
</dbReference>
<organism evidence="1 2">
    <name type="scientific">Thiorhodovibrio winogradskyi</name>
    <dbReference type="NCBI Taxonomy" id="77007"/>
    <lineage>
        <taxon>Bacteria</taxon>
        <taxon>Pseudomonadati</taxon>
        <taxon>Pseudomonadota</taxon>
        <taxon>Gammaproteobacteria</taxon>
        <taxon>Chromatiales</taxon>
        <taxon>Chromatiaceae</taxon>
        <taxon>Thiorhodovibrio</taxon>
    </lineage>
</organism>
<accession>A0ABZ0S9F6</accession>
<dbReference type="InterPro" id="IPR029063">
    <property type="entry name" value="SAM-dependent_MTases_sf"/>
</dbReference>
<dbReference type="Proteomes" id="UP001432180">
    <property type="component" value="Chromosome"/>
</dbReference>
<evidence type="ECO:0000313" key="2">
    <source>
        <dbReference type="Proteomes" id="UP001432180"/>
    </source>
</evidence>
<protein>
    <submittedName>
        <fullName evidence="1">O-methyltransferase</fullName>
    </submittedName>
</protein>
<dbReference type="Pfam" id="PF13578">
    <property type="entry name" value="Methyltransf_24"/>
    <property type="match status" value="1"/>
</dbReference>
<sequence length="255" mass="28813">MIFLSITVTLGCLLITSITILTLHKVRKVHLALFSLSEKMIAVERETKWLYQQLQSIYSLEKLLNCAKPLPTLRGWAASPDFLLGIAQHVLREKPQIVLECSSGSSTIVLARSMQLNGRGHVYSLEHDSRYSERTRVELADQGLSDWGTVIDAPLQKLHDLEGHIWYALDQLPKDIKFDMLVIDGPPKDTCPLARYPALPALLSRLSAGASIFLDDASREDEKKIAQRWAIEFPSLRQEQLHYEKGCLKLTLPEN</sequence>
<proteinExistence type="predicted"/>
<keyword evidence="2" id="KW-1185">Reference proteome</keyword>
<name>A0ABZ0S9F6_9GAMM</name>
<dbReference type="Gene3D" id="3.40.50.150">
    <property type="entry name" value="Vaccinia Virus protein VP39"/>
    <property type="match status" value="1"/>
</dbReference>